<dbReference type="EMBL" id="JBBWWQ010000007">
    <property type="protein sequence ID" value="KAK8942628.1"/>
    <property type="molecule type" value="Genomic_DNA"/>
</dbReference>
<evidence type="ECO:0000313" key="2">
    <source>
        <dbReference type="Proteomes" id="UP001418222"/>
    </source>
</evidence>
<gene>
    <name evidence="1" type="ORF">KSP39_PZI008942</name>
</gene>
<comment type="caution">
    <text evidence="1">The sequence shown here is derived from an EMBL/GenBank/DDBJ whole genome shotgun (WGS) entry which is preliminary data.</text>
</comment>
<proteinExistence type="predicted"/>
<evidence type="ECO:0000313" key="1">
    <source>
        <dbReference type="EMBL" id="KAK8942628.1"/>
    </source>
</evidence>
<sequence>MSPLTTNFAAHDKCRTTGECRIPANVSPRRMLHPADCRTPAECPQGRRPVPIFFSSKCTYLKVADINTHRLQIFLKGKAPRRASRKDEYTIISLIPVPGAFPVRIGVPYMRTRAFIATLGSRSVHSLFNPLPLSSSLPQPLLIPLPLSILPPLTIPVVALAPTANPAADSYLLPAPKYAPGLLIEALEELDVEDVLKMRTFMLFVSSKYEVARKEDTNASKLTFCHHVYLES</sequence>
<dbReference type="Proteomes" id="UP001418222">
    <property type="component" value="Unassembled WGS sequence"/>
</dbReference>
<name>A0AAP0G7G1_9ASPA</name>
<keyword evidence="2" id="KW-1185">Reference proteome</keyword>
<reference evidence="1 2" key="1">
    <citation type="journal article" date="2022" name="Nat. Plants">
        <title>Genomes of leafy and leafless Platanthera orchids illuminate the evolution of mycoheterotrophy.</title>
        <authorList>
            <person name="Li M.H."/>
            <person name="Liu K.W."/>
            <person name="Li Z."/>
            <person name="Lu H.C."/>
            <person name="Ye Q.L."/>
            <person name="Zhang D."/>
            <person name="Wang J.Y."/>
            <person name="Li Y.F."/>
            <person name="Zhong Z.M."/>
            <person name="Liu X."/>
            <person name="Yu X."/>
            <person name="Liu D.K."/>
            <person name="Tu X.D."/>
            <person name="Liu B."/>
            <person name="Hao Y."/>
            <person name="Liao X.Y."/>
            <person name="Jiang Y.T."/>
            <person name="Sun W.H."/>
            <person name="Chen J."/>
            <person name="Chen Y.Q."/>
            <person name="Ai Y."/>
            <person name="Zhai J.W."/>
            <person name="Wu S.S."/>
            <person name="Zhou Z."/>
            <person name="Hsiao Y.Y."/>
            <person name="Wu W.L."/>
            <person name="Chen Y.Y."/>
            <person name="Lin Y.F."/>
            <person name="Hsu J.L."/>
            <person name="Li C.Y."/>
            <person name="Wang Z.W."/>
            <person name="Zhao X."/>
            <person name="Zhong W.Y."/>
            <person name="Ma X.K."/>
            <person name="Ma L."/>
            <person name="Huang J."/>
            <person name="Chen G.Z."/>
            <person name="Huang M.Z."/>
            <person name="Huang L."/>
            <person name="Peng D.H."/>
            <person name="Luo Y.B."/>
            <person name="Zou S.Q."/>
            <person name="Chen S.P."/>
            <person name="Lan S."/>
            <person name="Tsai W.C."/>
            <person name="Van de Peer Y."/>
            <person name="Liu Z.J."/>
        </authorList>
    </citation>
    <scope>NUCLEOTIDE SEQUENCE [LARGE SCALE GENOMIC DNA]</scope>
    <source>
        <strain evidence="1">Lor287</strain>
    </source>
</reference>
<organism evidence="1 2">
    <name type="scientific">Platanthera zijinensis</name>
    <dbReference type="NCBI Taxonomy" id="2320716"/>
    <lineage>
        <taxon>Eukaryota</taxon>
        <taxon>Viridiplantae</taxon>
        <taxon>Streptophyta</taxon>
        <taxon>Embryophyta</taxon>
        <taxon>Tracheophyta</taxon>
        <taxon>Spermatophyta</taxon>
        <taxon>Magnoliopsida</taxon>
        <taxon>Liliopsida</taxon>
        <taxon>Asparagales</taxon>
        <taxon>Orchidaceae</taxon>
        <taxon>Orchidoideae</taxon>
        <taxon>Orchideae</taxon>
        <taxon>Orchidinae</taxon>
        <taxon>Platanthera</taxon>
    </lineage>
</organism>
<protein>
    <submittedName>
        <fullName evidence="1">Uncharacterized protein</fullName>
    </submittedName>
</protein>
<dbReference type="AlphaFoldDB" id="A0AAP0G7G1"/>
<accession>A0AAP0G7G1</accession>